<feature type="region of interest" description="Disordered" evidence="5">
    <location>
        <begin position="1"/>
        <end position="20"/>
    </location>
</feature>
<dbReference type="PANTHER" id="PTHR12894">
    <property type="entry name" value="CNH DOMAIN CONTAINING"/>
    <property type="match status" value="1"/>
</dbReference>
<feature type="compositionally biased region" description="Polar residues" evidence="5">
    <location>
        <begin position="264"/>
        <end position="289"/>
    </location>
</feature>
<accession>A0ABQ0CIB4</accession>
<evidence type="ECO:0000256" key="1">
    <source>
        <dbReference type="ARBA" id="ARBA00004496"/>
    </source>
</evidence>
<keyword evidence="8" id="KW-1185">Reference proteome</keyword>
<keyword evidence="4" id="KW-0653">Protein transport</keyword>
<keyword evidence="2" id="KW-0813">Transport</keyword>
<proteinExistence type="predicted"/>
<sequence length="1180" mass="130559">MASHAGELVTDSEEQANNETGPYILRPLLDEVPLSTDGFESNVKINCVEYYVWIDGNLYIGTSASEILHFVQIPSDPNDKVGRPVYIPASRLSPVSLDSSSTSSTKEPGVQEILLLPRIGKACILCNSTAAFYSLPELSPVSGISVVKNCSWIGGVDLNEIDLDGNSGNTSGNDATILLSLKSKIRVVRLADKVLEAPKVTFAGSVLSVRRDSIACVADSRSYALLDIYRQLTIPLMSISTLEETPAEQVAMPRHLPEAESHTVDQSANPKGANRNTQTIGHSPTSSKANDAIPGQQSATPEPPPSPQPSVEVESTPVQVDKPLPVAPTSDPRSSPKVETASSDTPITLRPHIASPSPEEFLLVIGTKASEPGVGMFVSLDGEPTRATIQFDRYPEQIIVDGSKFDMTSSQTGFGDQEDGHVIASVCKDSDQGPRFGLEIQHVNAGQEANPDKYWLEANSPPTGQPYGMATLMGRGQTRLDEVVLKLSQKRFVPFPGPLEASSTSSLKSSDSRTALSIERLSKERELFERDDSQDDDSLPEGWESARNKEGEDFTRRLASAETKMVVWNGNRIWWAIRNPLIIQLDTILDGAVACERMVNIDKRPVYYVLKLIRGRDARTELDYMTMDYLRQKAGLLLLISLLALSSTQQMIDSELNALEDVLVDSKLDPRVVLSLFPGVRNDIIEGSRGIWIYAGVKRIAEQFSRSVSFETSAKEALQGIDTRTMQFLRRFLSSWRKMKGFGSVPDESEVFRTVDATLLIVLLELDQRSFQGLAGGGAVRAELNELVDSGVECFDRAVDVLESYHRLFVLSRLYQSRRMVVNVLATWKRIIEGEEDAMKEFQDGEQRVRDYLGKIGSRALVQEYGVWLANRNPRLGVQVFAEDAGRSPKFEPPEAVEILRAEAPAAVRYYLEHLVFDKGLTTYVGELLKYYLDVVLGDLETSPSSREAVMAAYDAYRALQAPKPTYHHFLAQNAPPDDEVWNSRLRLLQLLSGPHEYNAAAIAQRIESLPGDLLVPETIILAGRRNRHEEALRLLVHQLGDYDTAVAYCLRGGSSVYSRPQLRYRSDSLPEADQQRRLFQAVLGEFFAIADVSDRVEQTAALLERFGGWFNVEDVLGLIPDTWSVDVIAGFLTGALRRMVRERHEMTVRRALSAAENSRVNYELIVGVKKKGPSIEAQN</sequence>
<dbReference type="InterPro" id="IPR032914">
    <property type="entry name" value="Vam6/VPS39/TRAP1"/>
</dbReference>
<reference evidence="8" key="1">
    <citation type="submission" date="2024-06" db="EMBL/GenBank/DDBJ databases">
        <title>Draft Genome Sequences of Epichloe bromicola Strains Isolated from Elymus ciliaris.</title>
        <authorList>
            <consortium name="Epichloe bromicola genome sequencing consortium"/>
            <person name="Miura A."/>
            <person name="Imano S."/>
            <person name="Ashida A."/>
            <person name="Sato I."/>
            <person name="Chiba S."/>
            <person name="Tanaka A."/>
            <person name="Camagna M."/>
            <person name="Takemoto D."/>
        </authorList>
    </citation>
    <scope>NUCLEOTIDE SEQUENCE [LARGE SCALE GENOMIC DNA]</scope>
    <source>
        <strain evidence="8">DP</strain>
    </source>
</reference>
<feature type="region of interest" description="Disordered" evidence="5">
    <location>
        <begin position="258"/>
        <end position="353"/>
    </location>
</feature>
<feature type="compositionally biased region" description="Low complexity" evidence="5">
    <location>
        <begin position="309"/>
        <end position="318"/>
    </location>
</feature>
<dbReference type="PANTHER" id="PTHR12894:SF27">
    <property type="entry name" value="TRANSFORMING GROWTH FACTOR-BETA RECEPTOR-ASSOCIATED PROTEIN 1"/>
    <property type="match status" value="1"/>
</dbReference>
<comment type="caution">
    <text evidence="7">The sequence shown here is derived from an EMBL/GenBank/DDBJ whole genome shotgun (WGS) entry which is preliminary data.</text>
</comment>
<dbReference type="EMBL" id="BAAFGZ010000036">
    <property type="protein sequence ID" value="GAB0133171.1"/>
    <property type="molecule type" value="Genomic_DNA"/>
</dbReference>
<evidence type="ECO:0000256" key="2">
    <source>
        <dbReference type="ARBA" id="ARBA00022448"/>
    </source>
</evidence>
<feature type="domain" description="CNH" evidence="6">
    <location>
        <begin position="42"/>
        <end position="444"/>
    </location>
</feature>
<dbReference type="InterPro" id="IPR001180">
    <property type="entry name" value="CNH_dom"/>
</dbReference>
<dbReference type="PROSITE" id="PS50219">
    <property type="entry name" value="CNH"/>
    <property type="match status" value="1"/>
</dbReference>
<evidence type="ECO:0000256" key="5">
    <source>
        <dbReference type="SAM" id="MobiDB-lite"/>
    </source>
</evidence>
<dbReference type="Proteomes" id="UP001562357">
    <property type="component" value="Unassembled WGS sequence"/>
</dbReference>
<comment type="subcellular location">
    <subcellularLocation>
        <location evidence="1">Cytoplasm</location>
    </subcellularLocation>
</comment>
<keyword evidence="3" id="KW-0963">Cytoplasm</keyword>
<evidence type="ECO:0000256" key="4">
    <source>
        <dbReference type="ARBA" id="ARBA00022927"/>
    </source>
</evidence>
<name>A0ABQ0CIB4_9HYPO</name>
<feature type="region of interest" description="Disordered" evidence="5">
    <location>
        <begin position="527"/>
        <end position="546"/>
    </location>
</feature>
<gene>
    <name evidence="7" type="primary">g1585</name>
    <name evidence="7" type="ORF">EsDP_00001585</name>
</gene>
<organism evidence="7 8">
    <name type="scientific">Epichloe bromicola</name>
    <dbReference type="NCBI Taxonomy" id="79588"/>
    <lineage>
        <taxon>Eukaryota</taxon>
        <taxon>Fungi</taxon>
        <taxon>Dikarya</taxon>
        <taxon>Ascomycota</taxon>
        <taxon>Pezizomycotina</taxon>
        <taxon>Sordariomycetes</taxon>
        <taxon>Hypocreomycetidae</taxon>
        <taxon>Hypocreales</taxon>
        <taxon>Clavicipitaceae</taxon>
        <taxon>Epichloe</taxon>
    </lineage>
</organism>
<evidence type="ECO:0000256" key="3">
    <source>
        <dbReference type="ARBA" id="ARBA00022490"/>
    </source>
</evidence>
<evidence type="ECO:0000313" key="7">
    <source>
        <dbReference type="EMBL" id="GAB0133171.1"/>
    </source>
</evidence>
<protein>
    <recommendedName>
        <fullName evidence="6">CNH domain-containing protein</fullName>
    </recommendedName>
</protein>
<evidence type="ECO:0000259" key="6">
    <source>
        <dbReference type="PROSITE" id="PS50219"/>
    </source>
</evidence>
<evidence type="ECO:0000313" key="8">
    <source>
        <dbReference type="Proteomes" id="UP001562357"/>
    </source>
</evidence>